<comment type="caution">
    <text evidence="2">The sequence shown here is derived from an EMBL/GenBank/DDBJ whole genome shotgun (WGS) entry which is preliminary data.</text>
</comment>
<evidence type="ECO:0000313" key="2">
    <source>
        <dbReference type="EMBL" id="MFC5948696.1"/>
    </source>
</evidence>
<accession>A0ABW1I4T4</accession>
<feature type="compositionally biased region" description="Gly residues" evidence="1">
    <location>
        <begin position="127"/>
        <end position="148"/>
    </location>
</feature>
<reference evidence="3" key="1">
    <citation type="journal article" date="2019" name="Int. J. Syst. Evol. Microbiol.">
        <title>The Global Catalogue of Microorganisms (GCM) 10K type strain sequencing project: providing services to taxonomists for standard genome sequencing and annotation.</title>
        <authorList>
            <consortium name="The Broad Institute Genomics Platform"/>
            <consortium name="The Broad Institute Genome Sequencing Center for Infectious Disease"/>
            <person name="Wu L."/>
            <person name="Ma J."/>
        </authorList>
    </citation>
    <scope>NUCLEOTIDE SEQUENCE [LARGE SCALE GENOMIC DNA]</scope>
    <source>
        <strain evidence="3">CGMCC 4.7397</strain>
    </source>
</reference>
<dbReference type="RefSeq" id="WP_379565750.1">
    <property type="nucleotide sequence ID" value="NZ_JBHSQK010000019.1"/>
</dbReference>
<feature type="compositionally biased region" description="Basic and acidic residues" evidence="1">
    <location>
        <begin position="24"/>
        <end position="33"/>
    </location>
</feature>
<dbReference type="Proteomes" id="UP001596119">
    <property type="component" value="Unassembled WGS sequence"/>
</dbReference>
<dbReference type="EMBL" id="JBHSQK010000019">
    <property type="protein sequence ID" value="MFC5948696.1"/>
    <property type="molecule type" value="Genomic_DNA"/>
</dbReference>
<feature type="region of interest" description="Disordered" evidence="1">
    <location>
        <begin position="110"/>
        <end position="159"/>
    </location>
</feature>
<sequence length="159" mass="15619">MSNDLSPSGSRWEPFSSPRPVLAHPDDRPEHADPATPAFDDPTDVRAAPPVHDITPTTHPVPAGPPGGRRAVRRTVVLVATTAGLLLAGGAGGYALGHATAGPGDTAGITGATGGFGGERHRFDGQGLDGQGLGGQGLGDGGPQGGTVGTPDAATGPQT</sequence>
<organism evidence="2 3">
    <name type="scientific">Pseudonocardia lutea</name>
    <dbReference type="NCBI Taxonomy" id="2172015"/>
    <lineage>
        <taxon>Bacteria</taxon>
        <taxon>Bacillati</taxon>
        <taxon>Actinomycetota</taxon>
        <taxon>Actinomycetes</taxon>
        <taxon>Pseudonocardiales</taxon>
        <taxon>Pseudonocardiaceae</taxon>
        <taxon>Pseudonocardia</taxon>
    </lineage>
</organism>
<feature type="region of interest" description="Disordered" evidence="1">
    <location>
        <begin position="1"/>
        <end position="69"/>
    </location>
</feature>
<keyword evidence="3" id="KW-1185">Reference proteome</keyword>
<evidence type="ECO:0000256" key="1">
    <source>
        <dbReference type="SAM" id="MobiDB-lite"/>
    </source>
</evidence>
<protein>
    <submittedName>
        <fullName evidence="2">Uncharacterized protein</fullName>
    </submittedName>
</protein>
<evidence type="ECO:0000313" key="3">
    <source>
        <dbReference type="Proteomes" id="UP001596119"/>
    </source>
</evidence>
<proteinExistence type="predicted"/>
<gene>
    <name evidence="2" type="ORF">ACFQH9_10465</name>
</gene>
<name>A0ABW1I4T4_9PSEU</name>